<reference evidence="1 2" key="1">
    <citation type="journal article" date="2015" name="Nat. Commun.">
        <title>Lucilia cuprina genome unlocks parasitic fly biology to underpin future interventions.</title>
        <authorList>
            <person name="Anstead C.A."/>
            <person name="Korhonen P.K."/>
            <person name="Young N.D."/>
            <person name="Hall R.S."/>
            <person name="Jex A.R."/>
            <person name="Murali S.C."/>
            <person name="Hughes D.S."/>
            <person name="Lee S.F."/>
            <person name="Perry T."/>
            <person name="Stroehlein A.J."/>
            <person name="Ansell B.R."/>
            <person name="Breugelmans B."/>
            <person name="Hofmann A."/>
            <person name="Qu J."/>
            <person name="Dugan S."/>
            <person name="Lee S.L."/>
            <person name="Chao H."/>
            <person name="Dinh H."/>
            <person name="Han Y."/>
            <person name="Doddapaneni H.V."/>
            <person name="Worley K.C."/>
            <person name="Muzny D.M."/>
            <person name="Ioannidis P."/>
            <person name="Waterhouse R.M."/>
            <person name="Zdobnov E.M."/>
            <person name="James P.J."/>
            <person name="Bagnall N.H."/>
            <person name="Kotze A.C."/>
            <person name="Gibbs R.A."/>
            <person name="Richards S."/>
            <person name="Batterham P."/>
            <person name="Gasser R.B."/>
        </authorList>
    </citation>
    <scope>NUCLEOTIDE SEQUENCE [LARGE SCALE GENOMIC DNA]</scope>
    <source>
        <strain evidence="1 2">LS</strain>
        <tissue evidence="1">Full body</tissue>
    </source>
</reference>
<sequence>MSCLKTNKTKPQIVIVALTTDKTARPIVNTYNIIIISKTTNRRQARGTAGYNFDEKFETTPTLRQMTCVHLDFHEIQNKHTYWGWYAGSTCMRGIRRSRPTLPIFNTKQTSAIENIYANSKCLARPVWSLSLLTIAIKVECIEATPAVFIIVIHKGVYAGVTVFLWVEVYAFSKVLLFISLPFENLCSGMKI</sequence>
<keyword evidence="2" id="KW-1185">Reference proteome</keyword>
<comment type="caution">
    <text evidence="1">The sequence shown here is derived from an EMBL/GenBank/DDBJ whole genome shotgun (WGS) entry which is preliminary data.</text>
</comment>
<dbReference type="EMBL" id="JRES01000441">
    <property type="protein sequence ID" value="KNC31115.1"/>
    <property type="molecule type" value="Genomic_DNA"/>
</dbReference>
<evidence type="ECO:0000313" key="2">
    <source>
        <dbReference type="Proteomes" id="UP000037069"/>
    </source>
</evidence>
<gene>
    <name evidence="1" type="ORF">FF38_06664</name>
</gene>
<accession>A0A0L0CFU4</accession>
<protein>
    <submittedName>
        <fullName evidence="1">Uncharacterized protein</fullName>
    </submittedName>
</protein>
<dbReference type="Proteomes" id="UP000037069">
    <property type="component" value="Unassembled WGS sequence"/>
</dbReference>
<dbReference type="AlphaFoldDB" id="A0A0L0CFU4"/>
<evidence type="ECO:0000313" key="1">
    <source>
        <dbReference type="EMBL" id="KNC31115.1"/>
    </source>
</evidence>
<name>A0A0L0CFU4_LUCCU</name>
<proteinExistence type="predicted"/>
<organism evidence="1 2">
    <name type="scientific">Lucilia cuprina</name>
    <name type="common">Green bottle fly</name>
    <name type="synonym">Australian sheep blowfly</name>
    <dbReference type="NCBI Taxonomy" id="7375"/>
    <lineage>
        <taxon>Eukaryota</taxon>
        <taxon>Metazoa</taxon>
        <taxon>Ecdysozoa</taxon>
        <taxon>Arthropoda</taxon>
        <taxon>Hexapoda</taxon>
        <taxon>Insecta</taxon>
        <taxon>Pterygota</taxon>
        <taxon>Neoptera</taxon>
        <taxon>Endopterygota</taxon>
        <taxon>Diptera</taxon>
        <taxon>Brachycera</taxon>
        <taxon>Muscomorpha</taxon>
        <taxon>Oestroidea</taxon>
        <taxon>Calliphoridae</taxon>
        <taxon>Luciliinae</taxon>
        <taxon>Lucilia</taxon>
    </lineage>
</organism>